<sequence>MKNKTTMSVNRSASGMDIDLSAVGLSQTLTPTSSFVVEKFKASEKASTKENLNASQTNVLQNFKPVWFAEIASSASFSNIKQSFSAVVSKMAIRSFQNTSTSTPGMDESVTELPFAMTADSFTVISDLRENIENDIQSTVSISNPGFVPTTVTADPKLTFTEGTAAPQTTVYSSELETDMGNQTTPTAESIIPFYEGILIPNTTMLVTMTSD</sequence>
<dbReference type="Proteomes" id="UP000324632">
    <property type="component" value="Chromosome 3"/>
</dbReference>
<reference evidence="1 2" key="1">
    <citation type="journal article" date="2019" name="Mol. Ecol. Resour.">
        <title>Chromosome-level genome assembly of Triplophysa tibetana, a fish adapted to the harsh high-altitude environment of the Tibetan Plateau.</title>
        <authorList>
            <person name="Yang X."/>
            <person name="Liu H."/>
            <person name="Ma Z."/>
            <person name="Zou Y."/>
            <person name="Zou M."/>
            <person name="Mao Y."/>
            <person name="Li X."/>
            <person name="Wang H."/>
            <person name="Chen T."/>
            <person name="Wang W."/>
            <person name="Yang R."/>
        </authorList>
    </citation>
    <scope>NUCLEOTIDE SEQUENCE [LARGE SCALE GENOMIC DNA]</scope>
    <source>
        <strain evidence="1">TTIB1903HZAU</strain>
        <tissue evidence="1">Muscle</tissue>
    </source>
</reference>
<comment type="caution">
    <text evidence="1">The sequence shown here is derived from an EMBL/GenBank/DDBJ whole genome shotgun (WGS) entry which is preliminary data.</text>
</comment>
<evidence type="ECO:0000313" key="1">
    <source>
        <dbReference type="EMBL" id="KAA0723059.1"/>
    </source>
</evidence>
<dbReference type="EMBL" id="SOYY01000003">
    <property type="protein sequence ID" value="KAA0723059.1"/>
    <property type="molecule type" value="Genomic_DNA"/>
</dbReference>
<evidence type="ECO:0000313" key="2">
    <source>
        <dbReference type="Proteomes" id="UP000324632"/>
    </source>
</evidence>
<keyword evidence="2" id="KW-1185">Reference proteome</keyword>
<gene>
    <name evidence="1" type="ORF">E1301_Tti005177</name>
</gene>
<name>A0A5A9PPV0_9TELE</name>
<accession>A0A5A9PPV0</accession>
<dbReference type="AlphaFoldDB" id="A0A5A9PPV0"/>
<organism evidence="1 2">
    <name type="scientific">Triplophysa tibetana</name>
    <dbReference type="NCBI Taxonomy" id="1572043"/>
    <lineage>
        <taxon>Eukaryota</taxon>
        <taxon>Metazoa</taxon>
        <taxon>Chordata</taxon>
        <taxon>Craniata</taxon>
        <taxon>Vertebrata</taxon>
        <taxon>Euteleostomi</taxon>
        <taxon>Actinopterygii</taxon>
        <taxon>Neopterygii</taxon>
        <taxon>Teleostei</taxon>
        <taxon>Ostariophysi</taxon>
        <taxon>Cypriniformes</taxon>
        <taxon>Nemacheilidae</taxon>
        <taxon>Triplophysa</taxon>
    </lineage>
</organism>
<proteinExistence type="predicted"/>
<protein>
    <submittedName>
        <fullName evidence="1">Uncharacterized protein</fullName>
    </submittedName>
</protein>